<dbReference type="RefSeq" id="WP_148696422.1">
    <property type="nucleotide sequence ID" value="NZ_CP017834.1"/>
</dbReference>
<evidence type="ECO:0000313" key="2">
    <source>
        <dbReference type="Proteomes" id="UP000184731"/>
    </source>
</evidence>
<reference evidence="1 2" key="1">
    <citation type="submission" date="2016-10" db="EMBL/GenBank/DDBJ databases">
        <title>Silvanigrella aquatica sp. nov., isolated from a freshwater lake located in the Black Forest, Germany, description of Silvanigrellaceae fam. nov., Silvanigrellales ord. nov., reclassification of the order Bdellovibrionales in the class Oligoflexia, reclassification of the families Bacteriovoracaceae and Halobacteriovoraceae in the new order Bacteriovoracales ord. nov., and reclassification of the family Pseudobacteriovoracaceae in the order Oligoflexiales.</title>
        <authorList>
            <person name="Hahn M.W."/>
            <person name="Schmidt J."/>
            <person name="Koll U."/>
            <person name="Rohde M."/>
            <person name="Verbag S."/>
            <person name="Pitt A."/>
            <person name="Nakai R."/>
            <person name="Naganuma T."/>
            <person name="Lang E."/>
        </authorList>
    </citation>
    <scope>NUCLEOTIDE SEQUENCE [LARGE SCALE GENOMIC DNA]</scope>
    <source>
        <strain evidence="1 2">MWH-Nonnen-W8red</strain>
    </source>
</reference>
<dbReference type="STRING" id="1915309.AXG55_01725"/>
<dbReference type="PANTHER" id="PTHR42782:SF2">
    <property type="entry name" value="3-OXOACYL-[ACYL-CARRIER-PROTEIN] SYNTHASE-LIKE PROTEIN"/>
    <property type="match status" value="1"/>
</dbReference>
<name>A0A1L4CXP2_9BACT</name>
<dbReference type="SUPFAM" id="SSF47240">
    <property type="entry name" value="Ferritin-like"/>
    <property type="match status" value="1"/>
</dbReference>
<accession>A0A1L4CXP2</accession>
<evidence type="ECO:0008006" key="3">
    <source>
        <dbReference type="Google" id="ProtNLM"/>
    </source>
</evidence>
<proteinExistence type="predicted"/>
<dbReference type="Pfam" id="PF04305">
    <property type="entry name" value="DUF455"/>
    <property type="match status" value="1"/>
</dbReference>
<dbReference type="AlphaFoldDB" id="A0A1L4CXP2"/>
<organism evidence="1 2">
    <name type="scientific">Silvanigrella aquatica</name>
    <dbReference type="NCBI Taxonomy" id="1915309"/>
    <lineage>
        <taxon>Bacteria</taxon>
        <taxon>Pseudomonadati</taxon>
        <taxon>Bdellovibrionota</taxon>
        <taxon>Oligoflexia</taxon>
        <taxon>Silvanigrellales</taxon>
        <taxon>Silvanigrellaceae</taxon>
        <taxon>Silvanigrella</taxon>
    </lineage>
</organism>
<sequence length="722" mass="83163">MELKEFAEVILFGTNIAHDKLLNPKVLTDEQSYQAIIAPKVPGRPIGLQFNENMLEKKISFPNQHQLDNEKQRGYVLHFFANHELLAMEIMALVLLLFPNAPKNFRMGVAKTILEEQKHMSLYLNRMNDLGVQFGEIPVNDFFWNCLSTMKSPLDFVTTMSMTFEQANIDYSLYYKDLMNKIGDKVTANILNIVYQEEIGHVKHGVTWFNRWRDNSKSEWQSYVEALEFPLTPARAKGIIFDMNARKVAGLSEDYIMQLSVFSSSKGRPPCIYYFNPACEQEIARGAIGFTPTKSILNLQNDCCSLMQFISTKDDIVLTSQRPSLPFLKKLQDCGYHLPEWVLLHKNNSDIKNISQNYISNLQPWGWSPESTNIMKSFLPKLIGKNVFLNEIFKEEFYLQYIKSLYSKETAAKLIIKLKIDLKNIEFLLPEDEDLPKISIDLNSVDLNIKYFLNRRNFRTVVLKAPWGCSGQNMLRVQTHELGTPDKNWILNILREQGALIVEPWFEKVVDLSYQAKILENKTIIPIGSTRFLTDLRGQYKATFLGKKTDDLSSELMKFIYNNYENYSGIEEILKATSILVGEYLIASKYEGPYGIDAFIYKDERAQHGYRLKFLSEINPRFTMGRVALEIGKRIQTGTSAIWAHLRVKDLLNDNFKSLKEFSDYIETHFPIKLSEKPKPLIQEGILFTNDPTLATSVITVLIVGKKVLHDFTKLTGIEIIK</sequence>
<dbReference type="PANTHER" id="PTHR42782">
    <property type="entry name" value="SI:CH73-314G15.3"/>
    <property type="match status" value="1"/>
</dbReference>
<evidence type="ECO:0000313" key="1">
    <source>
        <dbReference type="EMBL" id="APJ02714.1"/>
    </source>
</evidence>
<gene>
    <name evidence="1" type="ORF">AXG55_01725</name>
</gene>
<dbReference type="SUPFAM" id="SSF56059">
    <property type="entry name" value="Glutathione synthetase ATP-binding domain-like"/>
    <property type="match status" value="1"/>
</dbReference>
<dbReference type="InterPro" id="IPR009078">
    <property type="entry name" value="Ferritin-like_SF"/>
</dbReference>
<dbReference type="OrthoDB" id="9778629at2"/>
<keyword evidence="2" id="KW-1185">Reference proteome</keyword>
<dbReference type="CDD" id="cd00657">
    <property type="entry name" value="Ferritin_like"/>
    <property type="match status" value="1"/>
</dbReference>
<dbReference type="KEGG" id="saqi:AXG55_01725"/>
<protein>
    <recommendedName>
        <fullName evidence="3">DUF455 domain-containing protein</fullName>
    </recommendedName>
</protein>
<dbReference type="EMBL" id="CP017834">
    <property type="protein sequence ID" value="APJ02714.1"/>
    <property type="molecule type" value="Genomic_DNA"/>
</dbReference>
<dbReference type="Proteomes" id="UP000184731">
    <property type="component" value="Chromosome"/>
</dbReference>
<dbReference type="InterPro" id="IPR007402">
    <property type="entry name" value="DUF455"/>
</dbReference>